<evidence type="ECO:0000259" key="4">
    <source>
        <dbReference type="Pfam" id="PF13439"/>
    </source>
</evidence>
<evidence type="ECO:0000313" key="5">
    <source>
        <dbReference type="EMBL" id="MBP0445129.1"/>
    </source>
</evidence>
<feature type="domain" description="Glycosyl transferase family 1" evidence="3">
    <location>
        <begin position="181"/>
        <end position="342"/>
    </location>
</feature>
<gene>
    <name evidence="5" type="ORF">J8J14_10090</name>
</gene>
<dbReference type="InterPro" id="IPR028098">
    <property type="entry name" value="Glyco_trans_4-like_N"/>
</dbReference>
<keyword evidence="1" id="KW-0328">Glycosyltransferase</keyword>
<evidence type="ECO:0000313" key="6">
    <source>
        <dbReference type="Proteomes" id="UP000681594"/>
    </source>
</evidence>
<dbReference type="PANTHER" id="PTHR12526">
    <property type="entry name" value="GLYCOSYLTRANSFERASE"/>
    <property type="match status" value="1"/>
</dbReference>
<dbReference type="Gene3D" id="3.40.50.2000">
    <property type="entry name" value="Glycogen Phosphorylase B"/>
    <property type="match status" value="2"/>
</dbReference>
<dbReference type="Proteomes" id="UP000681594">
    <property type="component" value="Unassembled WGS sequence"/>
</dbReference>
<dbReference type="Pfam" id="PF00534">
    <property type="entry name" value="Glycos_transf_1"/>
    <property type="match status" value="1"/>
</dbReference>
<comment type="caution">
    <text evidence="5">The sequence shown here is derived from an EMBL/GenBank/DDBJ whole genome shotgun (WGS) entry which is preliminary data.</text>
</comment>
<proteinExistence type="predicted"/>
<feature type="domain" description="Glycosyltransferase subfamily 4-like N-terminal" evidence="4">
    <location>
        <begin position="15"/>
        <end position="174"/>
    </location>
</feature>
<dbReference type="InterPro" id="IPR001296">
    <property type="entry name" value="Glyco_trans_1"/>
</dbReference>
<name>A0ABS4ADN4_9PROT</name>
<dbReference type="SUPFAM" id="SSF53756">
    <property type="entry name" value="UDP-Glycosyltransferase/glycogen phosphorylase"/>
    <property type="match status" value="1"/>
</dbReference>
<dbReference type="RefSeq" id="WP_209379378.1">
    <property type="nucleotide sequence ID" value="NZ_JAGIZB010000008.1"/>
</dbReference>
<dbReference type="CDD" id="cd03801">
    <property type="entry name" value="GT4_PimA-like"/>
    <property type="match status" value="1"/>
</dbReference>
<keyword evidence="2" id="KW-0808">Transferase</keyword>
<evidence type="ECO:0000256" key="2">
    <source>
        <dbReference type="ARBA" id="ARBA00022679"/>
    </source>
</evidence>
<sequence>MTTPVLFVNFGEDHVSGQERVLLDLVTGLDPSRFTPVVWCNSRRLAQACTEVGVTVHETQFEFYFDFSSPRFSPRRYLSFVGEALRLIRSHKIRVIHANGAAPVQWLAPARLISGCSLVLHLHTRYLRRSRYVLLAHAVDHAVGVSRQVTEGLLEDGMPADRVEVIHNGFDPARASTSDRDLRSELQIPADAFVVCSLGTLVPRKGFDTLMRSVASLPDSVQLLIAGDGPLRKPLEQLRAELGLEKRVHFLGRTEDVMAVYRASNAFALASLQEGLPLVAIEAAYAGLPVVATSVGGNPEAVLDGVSGLLVPPGDHEALSAALHRFLADPELCIRMGNAGRQNALARFNMKQMLSKFEDLYIALSGPGRRLPLAARLRPYIRLVRPGTSFRSN</sequence>
<organism evidence="5 6">
    <name type="scientific">Pararoseomonas baculiformis</name>
    <dbReference type="NCBI Taxonomy" id="2820812"/>
    <lineage>
        <taxon>Bacteria</taxon>
        <taxon>Pseudomonadati</taxon>
        <taxon>Pseudomonadota</taxon>
        <taxon>Alphaproteobacteria</taxon>
        <taxon>Acetobacterales</taxon>
        <taxon>Acetobacteraceae</taxon>
        <taxon>Pararoseomonas</taxon>
    </lineage>
</organism>
<accession>A0ABS4ADN4</accession>
<dbReference type="Pfam" id="PF13439">
    <property type="entry name" value="Glyco_transf_4"/>
    <property type="match status" value="1"/>
</dbReference>
<evidence type="ECO:0000259" key="3">
    <source>
        <dbReference type="Pfam" id="PF00534"/>
    </source>
</evidence>
<dbReference type="PANTHER" id="PTHR12526:SF510">
    <property type="entry name" value="D-INOSITOL 3-PHOSPHATE GLYCOSYLTRANSFERASE"/>
    <property type="match status" value="1"/>
</dbReference>
<reference evidence="5 6" key="1">
    <citation type="submission" date="2021-03" db="EMBL/GenBank/DDBJ databases">
        <authorList>
            <person name="So Y."/>
        </authorList>
    </citation>
    <scope>NUCLEOTIDE SEQUENCE [LARGE SCALE GENOMIC DNA]</scope>
    <source>
        <strain evidence="5 6">SSH11</strain>
    </source>
</reference>
<protein>
    <submittedName>
        <fullName evidence="5">Glycosyltransferase family 4 protein</fullName>
    </submittedName>
</protein>
<keyword evidence="6" id="KW-1185">Reference proteome</keyword>
<evidence type="ECO:0000256" key="1">
    <source>
        <dbReference type="ARBA" id="ARBA00022676"/>
    </source>
</evidence>
<dbReference type="EMBL" id="JAGIZB010000008">
    <property type="protein sequence ID" value="MBP0445129.1"/>
    <property type="molecule type" value="Genomic_DNA"/>
</dbReference>